<keyword evidence="2 5" id="KW-0812">Transmembrane</keyword>
<evidence type="ECO:0000256" key="3">
    <source>
        <dbReference type="ARBA" id="ARBA00022989"/>
    </source>
</evidence>
<comment type="caution">
    <text evidence="7">The sequence shown here is derived from an EMBL/GenBank/DDBJ whole genome shotgun (WGS) entry which is preliminary data.</text>
</comment>
<dbReference type="Proteomes" id="UP000663832">
    <property type="component" value="Unassembled WGS sequence"/>
</dbReference>
<feature type="transmembrane region" description="Helical" evidence="5">
    <location>
        <begin position="233"/>
        <end position="261"/>
    </location>
</feature>
<dbReference type="Pfam" id="PF00001">
    <property type="entry name" value="7tm_1"/>
    <property type="match status" value="1"/>
</dbReference>
<feature type="transmembrane region" description="Helical" evidence="5">
    <location>
        <begin position="201"/>
        <end position="221"/>
    </location>
</feature>
<proteinExistence type="predicted"/>
<dbReference type="SUPFAM" id="SSF81321">
    <property type="entry name" value="Family A G protein-coupled receptor-like"/>
    <property type="match status" value="1"/>
</dbReference>
<evidence type="ECO:0000256" key="1">
    <source>
        <dbReference type="ARBA" id="ARBA00004370"/>
    </source>
</evidence>
<feature type="transmembrane region" description="Helical" evidence="5">
    <location>
        <begin position="21"/>
        <end position="41"/>
    </location>
</feature>
<dbReference type="InterPro" id="IPR000276">
    <property type="entry name" value="GPCR_Rhodpsn"/>
</dbReference>
<dbReference type="GO" id="GO:0004930">
    <property type="term" value="F:G protein-coupled receptor activity"/>
    <property type="evidence" value="ECO:0007669"/>
    <property type="project" value="InterPro"/>
</dbReference>
<evidence type="ECO:0000256" key="4">
    <source>
        <dbReference type="ARBA" id="ARBA00023136"/>
    </source>
</evidence>
<dbReference type="Gene3D" id="1.20.1070.10">
    <property type="entry name" value="Rhodopsin 7-helix transmembrane proteins"/>
    <property type="match status" value="1"/>
</dbReference>
<protein>
    <recommendedName>
        <fullName evidence="6">G-protein coupled receptors family 1 profile domain-containing protein</fullName>
    </recommendedName>
</protein>
<feature type="transmembrane region" description="Helical" evidence="5">
    <location>
        <begin position="61"/>
        <end position="79"/>
    </location>
</feature>
<feature type="domain" description="G-protein coupled receptors family 1 profile" evidence="6">
    <location>
        <begin position="1"/>
        <end position="257"/>
    </location>
</feature>
<reference evidence="7" key="1">
    <citation type="submission" date="2021-02" db="EMBL/GenBank/DDBJ databases">
        <authorList>
            <person name="Nowell W R."/>
        </authorList>
    </citation>
    <scope>NUCLEOTIDE SEQUENCE</scope>
</reference>
<comment type="subcellular location">
    <subcellularLocation>
        <location evidence="1">Membrane</location>
    </subcellularLocation>
</comment>
<feature type="transmembrane region" description="Helical" evidence="5">
    <location>
        <begin position="100"/>
        <end position="124"/>
    </location>
</feature>
<accession>A0A814F7X9</accession>
<dbReference type="EMBL" id="CAJNOM010000070">
    <property type="protein sequence ID" value="CAF0977740.1"/>
    <property type="molecule type" value="Genomic_DNA"/>
</dbReference>
<dbReference type="InterPro" id="IPR017452">
    <property type="entry name" value="GPCR_Rhodpsn_7TM"/>
</dbReference>
<keyword evidence="3 5" id="KW-1133">Transmembrane helix</keyword>
<keyword evidence="4 5" id="KW-0472">Membrane</keyword>
<organism evidence="7 8">
    <name type="scientific">Adineta steineri</name>
    <dbReference type="NCBI Taxonomy" id="433720"/>
    <lineage>
        <taxon>Eukaryota</taxon>
        <taxon>Metazoa</taxon>
        <taxon>Spiralia</taxon>
        <taxon>Gnathifera</taxon>
        <taxon>Rotifera</taxon>
        <taxon>Eurotatoria</taxon>
        <taxon>Bdelloidea</taxon>
        <taxon>Adinetida</taxon>
        <taxon>Adinetidae</taxon>
        <taxon>Adineta</taxon>
    </lineage>
</organism>
<dbReference type="GO" id="GO:0016020">
    <property type="term" value="C:membrane"/>
    <property type="evidence" value="ECO:0007669"/>
    <property type="project" value="UniProtKB-SubCell"/>
</dbReference>
<evidence type="ECO:0000256" key="2">
    <source>
        <dbReference type="ARBA" id="ARBA00022692"/>
    </source>
</evidence>
<dbReference type="OrthoDB" id="10053438at2759"/>
<keyword evidence="8" id="KW-1185">Reference proteome</keyword>
<name>A0A814F7X9_9BILA</name>
<evidence type="ECO:0000256" key="5">
    <source>
        <dbReference type="SAM" id="Phobius"/>
    </source>
</evidence>
<sequence length="310" mass="36550">MHIPSLSCTSFILYHFKWNQIVSQIFGVLLVVNGLIIFAELPFTLQYLYHGQLYNERLCPAWILVNYTLFILSIILTAWTSIERYLFIYHDLFITRQRILLHYIPIILFCIYTPSVYVGLVIFYPCKQAYSLYDYICSGPCYLFESIPCLIDWCTNVGLVLLITCIINIVIIARTIEQRHRMKRSIITVGNRKQWRRTIRLSVQLFSISTLCMIGWIPYGIVSTIRIFHNTELLTYILSTFLIYFPYAQTLFLPYACLFFMPDVKKKLIIRWQSSYCYKVIYNKNQVAPINIEQNNTLTHANLGKQFLKT</sequence>
<dbReference type="AlphaFoldDB" id="A0A814F7X9"/>
<feature type="transmembrane region" description="Helical" evidence="5">
    <location>
        <begin position="157"/>
        <end position="176"/>
    </location>
</feature>
<evidence type="ECO:0000313" key="8">
    <source>
        <dbReference type="Proteomes" id="UP000663832"/>
    </source>
</evidence>
<evidence type="ECO:0000313" key="7">
    <source>
        <dbReference type="EMBL" id="CAF0977740.1"/>
    </source>
</evidence>
<gene>
    <name evidence="7" type="ORF">QVE165_LOCUS13690</name>
</gene>
<evidence type="ECO:0000259" key="6">
    <source>
        <dbReference type="PROSITE" id="PS50262"/>
    </source>
</evidence>
<dbReference type="PROSITE" id="PS50262">
    <property type="entry name" value="G_PROTEIN_RECEP_F1_2"/>
    <property type="match status" value="1"/>
</dbReference>